<name>A0ABP3YYN2_9PSEU</name>
<dbReference type="RefSeq" id="WP_343946716.1">
    <property type="nucleotide sequence ID" value="NZ_BAAAHP010000309.1"/>
</dbReference>
<gene>
    <name evidence="2" type="ORF">GCM10009559_76110</name>
</gene>
<dbReference type="PANTHER" id="PTHR43685">
    <property type="entry name" value="GLYCOSYLTRANSFERASE"/>
    <property type="match status" value="1"/>
</dbReference>
<keyword evidence="3" id="KW-1185">Reference proteome</keyword>
<reference evidence="3" key="1">
    <citation type="journal article" date="2019" name="Int. J. Syst. Evol. Microbiol.">
        <title>The Global Catalogue of Microorganisms (GCM) 10K type strain sequencing project: providing services to taxonomists for standard genome sequencing and annotation.</title>
        <authorList>
            <consortium name="The Broad Institute Genomics Platform"/>
            <consortium name="The Broad Institute Genome Sequencing Center for Infectious Disease"/>
            <person name="Wu L."/>
            <person name="Ma J."/>
        </authorList>
    </citation>
    <scope>NUCLEOTIDE SEQUENCE [LARGE SCALE GENOMIC DNA]</scope>
    <source>
        <strain evidence="3">JCM 11117</strain>
    </source>
</reference>
<dbReference type="Pfam" id="PF00535">
    <property type="entry name" value="Glycos_transf_2"/>
    <property type="match status" value="1"/>
</dbReference>
<dbReference type="Proteomes" id="UP001499967">
    <property type="component" value="Unassembled WGS sequence"/>
</dbReference>
<comment type="caution">
    <text evidence="2">The sequence shown here is derived from an EMBL/GenBank/DDBJ whole genome shotgun (WGS) entry which is preliminary data.</text>
</comment>
<evidence type="ECO:0000313" key="3">
    <source>
        <dbReference type="Proteomes" id="UP001499967"/>
    </source>
</evidence>
<accession>A0ABP3YYN2</accession>
<protein>
    <recommendedName>
        <fullName evidence="1">Glycosyltransferase 2-like domain-containing protein</fullName>
    </recommendedName>
</protein>
<organism evidence="2 3">
    <name type="scientific">Pseudonocardia zijingensis</name>
    <dbReference type="NCBI Taxonomy" id="153376"/>
    <lineage>
        <taxon>Bacteria</taxon>
        <taxon>Bacillati</taxon>
        <taxon>Actinomycetota</taxon>
        <taxon>Actinomycetes</taxon>
        <taxon>Pseudonocardiales</taxon>
        <taxon>Pseudonocardiaceae</taxon>
        <taxon>Pseudonocardia</taxon>
    </lineage>
</organism>
<dbReference type="EMBL" id="BAAAHP010000309">
    <property type="protein sequence ID" value="GAA0907395.1"/>
    <property type="molecule type" value="Genomic_DNA"/>
</dbReference>
<feature type="domain" description="Glycosyltransferase 2-like" evidence="1">
    <location>
        <begin position="8"/>
        <end position="169"/>
    </location>
</feature>
<dbReference type="SUPFAM" id="SSF53448">
    <property type="entry name" value="Nucleotide-diphospho-sugar transferases"/>
    <property type="match status" value="1"/>
</dbReference>
<dbReference type="Gene3D" id="3.90.550.10">
    <property type="entry name" value="Spore Coat Polysaccharide Biosynthesis Protein SpsA, Chain A"/>
    <property type="match status" value="1"/>
</dbReference>
<dbReference type="InterPro" id="IPR001173">
    <property type="entry name" value="Glyco_trans_2-like"/>
</dbReference>
<dbReference type="CDD" id="cd00761">
    <property type="entry name" value="Glyco_tranf_GTA_type"/>
    <property type="match status" value="1"/>
</dbReference>
<dbReference type="InterPro" id="IPR050834">
    <property type="entry name" value="Glycosyltransf_2"/>
</dbReference>
<proteinExistence type="predicted"/>
<evidence type="ECO:0000259" key="1">
    <source>
        <dbReference type="Pfam" id="PF00535"/>
    </source>
</evidence>
<dbReference type="PANTHER" id="PTHR43685:SF2">
    <property type="entry name" value="GLYCOSYLTRANSFERASE 2-LIKE DOMAIN-CONTAINING PROTEIN"/>
    <property type="match status" value="1"/>
</dbReference>
<sequence>MPDRPVFSILCSAYRCEEYLAETIDSVVAQTMPDWEMIVVDNGPSDEIAAIVERYRDDRRVRLVRQQNSRLIGGIGSAVAASSGRYLVPLDSDDLLTPAFCARMAEVLDRRPEIDVLSCDAGVFRDGDPPDLTTPFLRKRLGLEHRLTLADMIGEHDVIPYFAAFRREAWLAAGGYAPGSDLVEDIALYLRLIVAGHDIRVLPERLTRYRMRDDSASRDPSGVEAFEAACERVYSEAAHAYGDPATLELLDRRVRAFRYEQALRRARWAFVHGDIAAARAAARTAYRQRRTLRGGAVLAGVTVAPGALRVLRPLKLRATRAASRLLARVAALRERQPVSERQPVGER</sequence>
<dbReference type="InterPro" id="IPR029044">
    <property type="entry name" value="Nucleotide-diphossugar_trans"/>
</dbReference>
<evidence type="ECO:0000313" key="2">
    <source>
        <dbReference type="EMBL" id="GAA0907395.1"/>
    </source>
</evidence>